<evidence type="ECO:0000256" key="6">
    <source>
        <dbReference type="ARBA" id="ARBA00022679"/>
    </source>
</evidence>
<keyword evidence="18" id="KW-1185">Reference proteome</keyword>
<reference evidence="17" key="2">
    <citation type="submission" date="2018-02" db="UniProtKB">
        <authorList>
            <consortium name="EnsemblPlants"/>
        </authorList>
    </citation>
    <scope>IDENTIFICATION</scope>
    <source>
        <strain evidence="17">Williams 82</strain>
    </source>
</reference>
<feature type="transmembrane region" description="Helical" evidence="14">
    <location>
        <begin position="759"/>
        <end position="777"/>
    </location>
</feature>
<dbReference type="GO" id="GO:0071555">
    <property type="term" value="P:cell wall organization"/>
    <property type="evidence" value="ECO:0007669"/>
    <property type="project" value="UniProtKB-KW"/>
</dbReference>
<dbReference type="GO" id="GO:0008360">
    <property type="term" value="P:regulation of cell shape"/>
    <property type="evidence" value="ECO:0007669"/>
    <property type="project" value="UniProtKB-KW"/>
</dbReference>
<gene>
    <name evidence="16" type="ORF">GLYMA_20G244800</name>
</gene>
<dbReference type="InterPro" id="IPR039431">
    <property type="entry name" value="Vta1/CALS_N"/>
</dbReference>
<reference evidence="16 17" key="1">
    <citation type="journal article" date="2010" name="Nature">
        <title>Genome sequence of the palaeopolyploid soybean.</title>
        <authorList>
            <person name="Schmutz J."/>
            <person name="Cannon S.B."/>
            <person name="Schlueter J."/>
            <person name="Ma J."/>
            <person name="Mitros T."/>
            <person name="Nelson W."/>
            <person name="Hyten D.L."/>
            <person name="Song Q."/>
            <person name="Thelen J.J."/>
            <person name="Cheng J."/>
            <person name="Xu D."/>
            <person name="Hellsten U."/>
            <person name="May G.D."/>
            <person name="Yu Y."/>
            <person name="Sakurai T."/>
            <person name="Umezawa T."/>
            <person name="Bhattacharyya M.K."/>
            <person name="Sandhu D."/>
            <person name="Valliyodan B."/>
            <person name="Lindquist E."/>
            <person name="Peto M."/>
            <person name="Grant D."/>
            <person name="Shu S."/>
            <person name="Goodstein D."/>
            <person name="Barry K."/>
            <person name="Futrell-Griggs M."/>
            <person name="Abernathy B."/>
            <person name="Du J."/>
            <person name="Tian Z."/>
            <person name="Zhu L."/>
            <person name="Gill N."/>
            <person name="Joshi T."/>
            <person name="Libault M."/>
            <person name="Sethuraman A."/>
            <person name="Zhang X.-C."/>
            <person name="Shinozaki K."/>
            <person name="Nguyen H.T."/>
            <person name="Wing R.A."/>
            <person name="Cregan P."/>
            <person name="Specht J."/>
            <person name="Grimwood J."/>
            <person name="Rokhsar D."/>
            <person name="Stacey G."/>
            <person name="Shoemaker R.C."/>
            <person name="Jackson S.A."/>
        </authorList>
    </citation>
    <scope>NUCLEOTIDE SEQUENCE</scope>
    <source>
        <strain evidence="17">cv. Williams 82</strain>
        <tissue evidence="16">Callus</tissue>
    </source>
</reference>
<accession>A0A0R0EGR0</accession>
<evidence type="ECO:0000256" key="2">
    <source>
        <dbReference type="ARBA" id="ARBA00009040"/>
    </source>
</evidence>
<evidence type="ECO:0000256" key="5">
    <source>
        <dbReference type="ARBA" id="ARBA00022676"/>
    </source>
</evidence>
<keyword evidence="11" id="KW-0961">Cell wall biogenesis/degradation</keyword>
<evidence type="ECO:0000256" key="12">
    <source>
        <dbReference type="ARBA" id="ARBA00032165"/>
    </source>
</evidence>
<evidence type="ECO:0000256" key="10">
    <source>
        <dbReference type="ARBA" id="ARBA00023136"/>
    </source>
</evidence>
<name>A0A0R0EGR0_SOYBN</name>
<dbReference type="PANTHER" id="PTHR12741">
    <property type="entry name" value="LYST-INTERACTING PROTEIN LIP5 DOPAMINE RESPONSIVE PROTEIN DRG-1"/>
    <property type="match status" value="1"/>
</dbReference>
<keyword evidence="6" id="KW-0808">Transferase</keyword>
<evidence type="ECO:0000256" key="11">
    <source>
        <dbReference type="ARBA" id="ARBA00023316"/>
    </source>
</evidence>
<keyword evidence="7 14" id="KW-0812">Transmembrane</keyword>
<keyword evidence="4" id="KW-1003">Cell membrane</keyword>
<evidence type="ECO:0000256" key="1">
    <source>
        <dbReference type="ARBA" id="ARBA00004651"/>
    </source>
</evidence>
<evidence type="ECO:0000313" key="18">
    <source>
        <dbReference type="Proteomes" id="UP000008827"/>
    </source>
</evidence>
<evidence type="ECO:0000256" key="7">
    <source>
        <dbReference type="ARBA" id="ARBA00022692"/>
    </source>
</evidence>
<feature type="transmembrane region" description="Helical" evidence="14">
    <location>
        <begin position="655"/>
        <end position="677"/>
    </location>
</feature>
<dbReference type="Pfam" id="PF14288">
    <property type="entry name" value="FKS1_dom1"/>
    <property type="match status" value="1"/>
</dbReference>
<dbReference type="Pfam" id="PF04652">
    <property type="entry name" value="Vta1"/>
    <property type="match status" value="1"/>
</dbReference>
<keyword evidence="9 14" id="KW-1133">Transmembrane helix</keyword>
<evidence type="ECO:0000256" key="13">
    <source>
        <dbReference type="ARBA" id="ARBA00047777"/>
    </source>
</evidence>
<keyword evidence="5" id="KW-0328">Glycosyltransferase</keyword>
<dbReference type="PANTHER" id="PTHR12741:SF48">
    <property type="entry name" value="1,3-BETA-GLUCAN SYNTHASE COMPONENT FKS1-RELATED"/>
    <property type="match status" value="1"/>
</dbReference>
<dbReference type="GO" id="GO:0005886">
    <property type="term" value="C:plasma membrane"/>
    <property type="evidence" value="ECO:0007669"/>
    <property type="project" value="UniProtKB-SubCell"/>
</dbReference>
<sequence>MAEALIGAKKLCILNVVVGGAGSGAEAIFDSGVVPSSLVEIAPILRVANEVEKTHPRVAYLCRCYAFEKAHRLDPTSSGRGVRQFKTALLQRLERENDPTLKGRVKKSDAHEMQSFYQHYYKKYIQALQNAADKADRVQLTKAYQTANVLFEILETQDKVAEKTEILVPYNILPLYPDSANQAIMRFPEIQAAVYALHNTRGLAWPKDYKKKKDEDILDWLGVLFGFQKHNVSNQREHLILLLANVHIRQFPKPDQQPKLDERALTEVMKKLFKNYKKWCKYLGRNSSLWLPTIQQEVQQRKLLYMGLYLLIWGEAANLRFIPECLCYIYHHLYGMLAGNVSPMTGENVKPAYGGEDEAFLRKVVTPIYDVIAKEAARSKKGRSKHSQWRNYDDLNEYFWSADCFQLGWPMRADADFFCLPVEQLNFDKSNGRRKGWPSSVSLTLAMNVTEGDKPRSEKRMWWLGNSVQTRWMAAQRRLGKDAWGLLLSGRWAAAMISGAGKGAGCCGISAGRGGGVGMGVCARSAFAEEEDGGVGEWSANFPFCPFFFSFVWFCILLRFFFFIYFCVLFCACCALVPVHNNYGIDVVFGWHMAFLFNPSGFEWQKIVDDWTDWNKWISIRGGIGVLPEKSWESWWEEEQEHLQYSGMRGIIAEILLSLLSVYGISWLVIFLILFVMKTVSVGRRKFSADFQLVFRLIKGLIFLTFISILVTMIALPHMTIQDIIVCILAFMLTGWGMLQPLVRRAGFWGSVKTLARGYEIVGLLTPVAFLAWFPFFSEFQTRMLFNQAFSRGLQISRILGGQRKGRSSRNKE</sequence>
<dbReference type="Gene3D" id="1.25.40.270">
    <property type="entry name" value="Vacuolar protein sorting-associated protein vta1"/>
    <property type="match status" value="1"/>
</dbReference>
<feature type="transmembrane region" description="Helical" evidence="14">
    <location>
        <begin position="697"/>
        <end position="716"/>
    </location>
</feature>
<keyword evidence="8" id="KW-0133">Cell shape</keyword>
<dbReference type="InParanoid" id="A0A0R0EGR0"/>
<evidence type="ECO:0000256" key="3">
    <source>
        <dbReference type="ARBA" id="ARBA00012589"/>
    </source>
</evidence>
<dbReference type="GO" id="GO:0003843">
    <property type="term" value="F:1,3-beta-D-glucan synthase activity"/>
    <property type="evidence" value="ECO:0007669"/>
    <property type="project" value="UniProtKB-EC"/>
</dbReference>
<evidence type="ECO:0000313" key="16">
    <source>
        <dbReference type="EMBL" id="KRG93040.1"/>
    </source>
</evidence>
<dbReference type="EC" id="2.4.1.34" evidence="3"/>
<dbReference type="STRING" id="3847.A0A0R0EGR0"/>
<dbReference type="EnsemblPlants" id="KRG93040">
    <property type="protein sequence ID" value="KRG93040"/>
    <property type="gene ID" value="GLYMA_20G244800"/>
</dbReference>
<dbReference type="InterPro" id="IPR026899">
    <property type="entry name" value="FKS1-like_dom1"/>
</dbReference>
<evidence type="ECO:0000313" key="17">
    <source>
        <dbReference type="EnsemblPlants" id="KRG93040"/>
    </source>
</evidence>
<evidence type="ECO:0000256" key="9">
    <source>
        <dbReference type="ARBA" id="ARBA00022989"/>
    </source>
</evidence>
<dbReference type="Proteomes" id="UP000008827">
    <property type="component" value="Chromosome 20"/>
</dbReference>
<evidence type="ECO:0000256" key="14">
    <source>
        <dbReference type="SAM" id="Phobius"/>
    </source>
</evidence>
<feature type="transmembrane region" description="Helical" evidence="14">
    <location>
        <begin position="551"/>
        <end position="577"/>
    </location>
</feature>
<dbReference type="EMBL" id="CM000853">
    <property type="protein sequence ID" value="KRG93040.1"/>
    <property type="molecule type" value="Genomic_DNA"/>
</dbReference>
<feature type="domain" description="1,3-beta-glucan synthase component FKS1-like" evidence="15">
    <location>
        <begin position="300"/>
        <end position="412"/>
    </location>
</feature>
<dbReference type="InterPro" id="IPR023175">
    <property type="entry name" value="Vta1/CALS_N_sf"/>
</dbReference>
<protein>
    <recommendedName>
        <fullName evidence="12">1,3-beta-glucan synthase</fullName>
        <ecNumber evidence="3">2.4.1.34</ecNumber>
    </recommendedName>
    <alternativeName>
        <fullName evidence="12">1,3-beta-glucan synthase</fullName>
    </alternativeName>
</protein>
<comment type="similarity">
    <text evidence="2">Belongs to the glycosyltransferase 48 family.</text>
</comment>
<dbReference type="AlphaFoldDB" id="A0A0R0EGR0"/>
<proteinExistence type="inferred from homology"/>
<evidence type="ECO:0000256" key="8">
    <source>
        <dbReference type="ARBA" id="ARBA00022960"/>
    </source>
</evidence>
<dbReference type="FunFam" id="1.25.40.270:FF:000002">
    <property type="entry name" value="callose synthase 3"/>
    <property type="match status" value="1"/>
</dbReference>
<comment type="catalytic activity">
    <reaction evidence="13">
        <text>[(1-&gt;3)-beta-D-glucosyl](n) + UDP-alpha-D-glucose = [(1-&gt;3)-beta-D-glucosyl](n+1) + UDP + H(+)</text>
        <dbReference type="Rhea" id="RHEA:21476"/>
        <dbReference type="Rhea" id="RHEA-COMP:11146"/>
        <dbReference type="Rhea" id="RHEA-COMP:14303"/>
        <dbReference type="ChEBI" id="CHEBI:15378"/>
        <dbReference type="ChEBI" id="CHEBI:37671"/>
        <dbReference type="ChEBI" id="CHEBI:58223"/>
        <dbReference type="ChEBI" id="CHEBI:58885"/>
        <dbReference type="EC" id="2.4.1.34"/>
    </reaction>
</comment>
<evidence type="ECO:0000256" key="4">
    <source>
        <dbReference type="ARBA" id="ARBA00022475"/>
    </source>
</evidence>
<comment type="subcellular location">
    <subcellularLocation>
        <location evidence="1">Cell membrane</location>
        <topology evidence="1">Multi-pass membrane protein</topology>
    </subcellularLocation>
</comment>
<organism evidence="16">
    <name type="scientific">Glycine max</name>
    <name type="common">Soybean</name>
    <name type="synonym">Glycine hispida</name>
    <dbReference type="NCBI Taxonomy" id="3847"/>
    <lineage>
        <taxon>Eukaryota</taxon>
        <taxon>Viridiplantae</taxon>
        <taxon>Streptophyta</taxon>
        <taxon>Embryophyta</taxon>
        <taxon>Tracheophyta</taxon>
        <taxon>Spermatophyta</taxon>
        <taxon>Magnoliopsida</taxon>
        <taxon>eudicotyledons</taxon>
        <taxon>Gunneridae</taxon>
        <taxon>Pentapetalae</taxon>
        <taxon>rosids</taxon>
        <taxon>fabids</taxon>
        <taxon>Fabales</taxon>
        <taxon>Fabaceae</taxon>
        <taxon>Papilionoideae</taxon>
        <taxon>50 kb inversion clade</taxon>
        <taxon>NPAAA clade</taxon>
        <taxon>indigoferoid/millettioid clade</taxon>
        <taxon>Phaseoleae</taxon>
        <taxon>Glycine</taxon>
        <taxon>Glycine subgen. Soja</taxon>
    </lineage>
</organism>
<feature type="transmembrane region" description="Helical" evidence="14">
    <location>
        <begin position="723"/>
        <end position="739"/>
    </location>
</feature>
<dbReference type="Gramene" id="KRG93040">
    <property type="protein sequence ID" value="KRG93040"/>
    <property type="gene ID" value="GLYMA_20G244800"/>
</dbReference>
<dbReference type="SMR" id="A0A0R0EGR0"/>
<reference evidence="16" key="3">
    <citation type="submission" date="2018-07" db="EMBL/GenBank/DDBJ databases">
        <title>WGS assembly of Glycine max.</title>
        <authorList>
            <person name="Schmutz J."/>
            <person name="Cannon S."/>
            <person name="Schlueter J."/>
            <person name="Ma J."/>
            <person name="Mitros T."/>
            <person name="Nelson W."/>
            <person name="Hyten D."/>
            <person name="Song Q."/>
            <person name="Thelen J."/>
            <person name="Cheng J."/>
            <person name="Xu D."/>
            <person name="Hellsten U."/>
            <person name="May G."/>
            <person name="Yu Y."/>
            <person name="Sakurai T."/>
            <person name="Umezawa T."/>
            <person name="Bhattacharyya M."/>
            <person name="Sandhu D."/>
            <person name="Valliyodan B."/>
            <person name="Lindquist E."/>
            <person name="Peto M."/>
            <person name="Grant D."/>
            <person name="Shu S."/>
            <person name="Goodstein D."/>
            <person name="Barry K."/>
            <person name="Futrell-Griggs M."/>
            <person name="Abernathy B."/>
            <person name="Du J."/>
            <person name="Tian Z."/>
            <person name="Zhu L."/>
            <person name="Gill N."/>
            <person name="Joshi T."/>
            <person name="Libault M."/>
            <person name="Sethuraman A."/>
            <person name="Zhang X."/>
            <person name="Shinozaki K."/>
            <person name="Nguyen H."/>
            <person name="Wing R."/>
            <person name="Cregan P."/>
            <person name="Specht J."/>
            <person name="Grimwood J."/>
            <person name="Rokhsar D."/>
            <person name="Stacey G."/>
            <person name="Shoemaker R."/>
            <person name="Jackson S."/>
        </authorList>
    </citation>
    <scope>NUCLEOTIDE SEQUENCE</scope>
    <source>
        <tissue evidence="16">Callus</tissue>
    </source>
</reference>
<dbReference type="SMART" id="SM01205">
    <property type="entry name" value="FKS1_dom1"/>
    <property type="match status" value="1"/>
</dbReference>
<keyword evidence="10 14" id="KW-0472">Membrane</keyword>
<evidence type="ECO:0000259" key="15">
    <source>
        <dbReference type="SMART" id="SM01205"/>
    </source>
</evidence>